<gene>
    <name evidence="1" type="ordered locus">SELR_pSRC300280</name>
</gene>
<dbReference type="KEGG" id="sri:SELR_pSRC300280"/>
<keyword evidence="1" id="KW-0614">Plasmid</keyword>
<dbReference type="HOGENOM" id="CLU_1904342_0_0_9"/>
<reference evidence="1 2" key="1">
    <citation type="submission" date="2011-10" db="EMBL/GenBank/DDBJ databases">
        <title>Whole genome sequence of Selenomonas ruminantium subsp. lactilytica TAM6421.</title>
        <authorList>
            <person name="Oguchi A."/>
            <person name="Ankai A."/>
            <person name="Kaneko J."/>
            <person name="Yamada-Narita S."/>
            <person name="Fukui S."/>
            <person name="Takahashi M."/>
            <person name="Onodera T."/>
            <person name="Kojima S."/>
            <person name="Fushimi T."/>
            <person name="Abe N."/>
            <person name="Kamio Y."/>
            <person name="Yamazaki S."/>
            <person name="Fujita N."/>
        </authorList>
    </citation>
    <scope>NUCLEOTIDE SEQUENCE [LARGE SCALE GENOMIC DNA]</scope>
    <source>
        <strain evidence="2">NBRC 103574 / TAM6421</strain>
        <plasmid evidence="1 2">pSRC3</plasmid>
    </source>
</reference>
<dbReference type="RefSeq" id="WP_014426119.1">
    <property type="nucleotide sequence ID" value="NC_017073.1"/>
</dbReference>
<dbReference type="PATRIC" id="fig|927704.6.peg.3341"/>
<geneLocation type="plasmid" evidence="1 2">
    <name>pSRC3</name>
</geneLocation>
<name>I0GWG4_SELRL</name>
<proteinExistence type="predicted"/>
<evidence type="ECO:0000313" key="1">
    <source>
        <dbReference type="EMBL" id="BAL85101.1"/>
    </source>
</evidence>
<sequence>MNTFQYTEKLANVLTSDEDLQRYLKIKRPENDASFCPAKDKNFSLKFRRRDQEVDEYEPKDLNFIAFYFVDASTTKNAYMNKGILRIDIYTKNRSEVGNIRERIVYLMHEYFDERVCSEGQKTSGIKDIFKYRLEFMPLVFN</sequence>
<protein>
    <submittedName>
        <fullName evidence="1">Uncharacterized protein</fullName>
    </submittedName>
</protein>
<dbReference type="Proteomes" id="UP000007887">
    <property type="component" value="Plasmid pSRC3"/>
</dbReference>
<accession>I0GWG4</accession>
<dbReference type="AlphaFoldDB" id="I0GWG4"/>
<organism evidence="1 2">
    <name type="scientific">Selenomonas ruminantium subsp. lactilytica (strain NBRC 103574 / TAM6421)</name>
    <dbReference type="NCBI Taxonomy" id="927704"/>
    <lineage>
        <taxon>Bacteria</taxon>
        <taxon>Bacillati</taxon>
        <taxon>Bacillota</taxon>
        <taxon>Negativicutes</taxon>
        <taxon>Selenomonadales</taxon>
        <taxon>Selenomonadaceae</taxon>
        <taxon>Selenomonas</taxon>
    </lineage>
</organism>
<dbReference type="EMBL" id="AP012300">
    <property type="protein sequence ID" value="BAL85101.1"/>
    <property type="molecule type" value="Genomic_DNA"/>
</dbReference>
<evidence type="ECO:0000313" key="2">
    <source>
        <dbReference type="Proteomes" id="UP000007887"/>
    </source>
</evidence>